<evidence type="ECO:0000313" key="3">
    <source>
        <dbReference type="Proteomes" id="UP001176471"/>
    </source>
</evidence>
<protein>
    <submittedName>
        <fullName evidence="2">Gamma-glutamylcyclotransferase family protein</fullName>
    </submittedName>
</protein>
<comment type="caution">
    <text evidence="2">The sequence shown here is derived from an EMBL/GenBank/DDBJ whole genome shotgun (WGS) entry which is preliminary data.</text>
</comment>
<keyword evidence="3" id="KW-1185">Reference proteome</keyword>
<gene>
    <name evidence="2" type="ORF">Q4610_15745</name>
</gene>
<dbReference type="InterPro" id="IPR013024">
    <property type="entry name" value="GGCT-like"/>
</dbReference>
<dbReference type="SUPFAM" id="SSF110857">
    <property type="entry name" value="Gamma-glutamyl cyclotransferase-like"/>
    <property type="match status" value="1"/>
</dbReference>
<evidence type="ECO:0000313" key="2">
    <source>
        <dbReference type="EMBL" id="MDO7836500.1"/>
    </source>
</evidence>
<dbReference type="Gene3D" id="3.10.490.10">
    <property type="entry name" value="Gamma-glutamyl cyclotransferase-like"/>
    <property type="match status" value="1"/>
</dbReference>
<feature type="domain" description="Gamma-glutamylcyclotransferase AIG2-like" evidence="1">
    <location>
        <begin position="6"/>
        <end position="126"/>
    </location>
</feature>
<name>A0ABT8ZRZ9_9SPHN</name>
<organism evidence="2 3">
    <name type="scientific">Sphingobium cyanobacteriorum</name>
    <dbReference type="NCBI Taxonomy" id="3063954"/>
    <lineage>
        <taxon>Bacteria</taxon>
        <taxon>Pseudomonadati</taxon>
        <taxon>Pseudomonadota</taxon>
        <taxon>Alphaproteobacteria</taxon>
        <taxon>Sphingomonadales</taxon>
        <taxon>Sphingomonadaceae</taxon>
        <taxon>Sphingobium</taxon>
    </lineage>
</organism>
<dbReference type="CDD" id="cd06661">
    <property type="entry name" value="GGCT_like"/>
    <property type="match status" value="1"/>
</dbReference>
<evidence type="ECO:0000259" key="1">
    <source>
        <dbReference type="Pfam" id="PF06094"/>
    </source>
</evidence>
<dbReference type="RefSeq" id="WP_304536922.1">
    <property type="nucleotide sequence ID" value="NZ_JAUQOM010000009.1"/>
</dbReference>
<dbReference type="InterPro" id="IPR009288">
    <property type="entry name" value="AIG2-like_dom"/>
</dbReference>
<accession>A0ABT8ZRZ9</accession>
<dbReference type="InterPro" id="IPR036568">
    <property type="entry name" value="GGCT-like_sf"/>
</dbReference>
<sequence length="130" mass="14114">MSEAALFVYGTLRAGFDSSMARRLRAEARLIGPARAQGLLYRITHYPGFVPGGDAWVMGDLFALADAATTLAWLDEYEECAPHFPPPHEYRRVRTSVAGPHGPVLAWTYAYARAVDGLARIDGGDFLSGG</sequence>
<dbReference type="Pfam" id="PF06094">
    <property type="entry name" value="GGACT"/>
    <property type="match status" value="1"/>
</dbReference>
<dbReference type="EMBL" id="JAUQOM010000009">
    <property type="protein sequence ID" value="MDO7836500.1"/>
    <property type="molecule type" value="Genomic_DNA"/>
</dbReference>
<reference evidence="2" key="1">
    <citation type="submission" date="2023-07" db="EMBL/GenBank/DDBJ databases">
        <title>Bacterial whole genome sequence for Sphingobium sp. HBC34.</title>
        <authorList>
            <person name="Le V."/>
            <person name="Ko S.-R."/>
            <person name="Ahn C.-Y."/>
            <person name="Oh H.-M."/>
        </authorList>
    </citation>
    <scope>NUCLEOTIDE SEQUENCE</scope>
    <source>
        <strain evidence="2">HBC34</strain>
    </source>
</reference>
<proteinExistence type="predicted"/>
<dbReference type="Proteomes" id="UP001176471">
    <property type="component" value="Unassembled WGS sequence"/>
</dbReference>